<accession>A0A402APE0</accession>
<feature type="region of interest" description="Disordered" evidence="1">
    <location>
        <begin position="1"/>
        <end position="45"/>
    </location>
</feature>
<gene>
    <name evidence="2" type="ORF">KDK_46400</name>
</gene>
<keyword evidence="3" id="KW-1185">Reference proteome</keyword>
<comment type="caution">
    <text evidence="2">The sequence shown here is derived from an EMBL/GenBank/DDBJ whole genome shotgun (WGS) entry which is preliminary data.</text>
</comment>
<protein>
    <submittedName>
        <fullName evidence="2">Uncharacterized protein</fullName>
    </submittedName>
</protein>
<evidence type="ECO:0000313" key="2">
    <source>
        <dbReference type="EMBL" id="GCE20840.1"/>
    </source>
</evidence>
<proteinExistence type="predicted"/>
<reference evidence="3" key="1">
    <citation type="submission" date="2018-12" db="EMBL/GenBank/DDBJ databases">
        <title>Tengunoibacter tsumagoiensis gen. nov., sp. nov., Dictyobacter kobayashii sp. nov., D. alpinus sp. nov., and D. joshuensis sp. nov. and description of Dictyobacteraceae fam. nov. within the order Ktedonobacterales isolated from Tengu-no-mugimeshi.</title>
        <authorList>
            <person name="Wang C.M."/>
            <person name="Zheng Y."/>
            <person name="Sakai Y."/>
            <person name="Toyoda A."/>
            <person name="Minakuchi Y."/>
            <person name="Abe K."/>
            <person name="Yokota A."/>
            <person name="Yabe S."/>
        </authorList>
    </citation>
    <scope>NUCLEOTIDE SEQUENCE [LARGE SCALE GENOMIC DNA]</scope>
    <source>
        <strain evidence="3">Uno11</strain>
    </source>
</reference>
<evidence type="ECO:0000313" key="3">
    <source>
        <dbReference type="Proteomes" id="UP000287188"/>
    </source>
</evidence>
<dbReference type="EMBL" id="BIFS01000001">
    <property type="protein sequence ID" value="GCE20840.1"/>
    <property type="molecule type" value="Genomic_DNA"/>
</dbReference>
<evidence type="ECO:0000256" key="1">
    <source>
        <dbReference type="SAM" id="MobiDB-lite"/>
    </source>
</evidence>
<organism evidence="2 3">
    <name type="scientific">Dictyobacter kobayashii</name>
    <dbReference type="NCBI Taxonomy" id="2014872"/>
    <lineage>
        <taxon>Bacteria</taxon>
        <taxon>Bacillati</taxon>
        <taxon>Chloroflexota</taxon>
        <taxon>Ktedonobacteria</taxon>
        <taxon>Ktedonobacterales</taxon>
        <taxon>Dictyobacteraceae</taxon>
        <taxon>Dictyobacter</taxon>
    </lineage>
</organism>
<feature type="compositionally biased region" description="Basic and acidic residues" evidence="1">
    <location>
        <begin position="1"/>
        <end position="11"/>
    </location>
</feature>
<name>A0A402APE0_9CHLR</name>
<dbReference type="Proteomes" id="UP000287188">
    <property type="component" value="Unassembled WGS sequence"/>
</dbReference>
<dbReference type="AlphaFoldDB" id="A0A402APE0"/>
<sequence>MVFRDRNRKVATEVQNSAVQAEKPGRDVDLLVEQPPFSDTDSDSKPEFLKYPLHSRFPGDEPKTLYLCKKPPISTNLHPGILPV</sequence>